<dbReference type="Gramene" id="RZC59074">
    <property type="protein sequence ID" value="RZC59074"/>
    <property type="gene ID" value="C5167_006377"/>
</dbReference>
<accession>A0A4Y7JD53</accession>
<feature type="compositionally biased region" description="Basic and acidic residues" evidence="1">
    <location>
        <begin position="118"/>
        <end position="138"/>
    </location>
</feature>
<organism evidence="3 4">
    <name type="scientific">Papaver somniferum</name>
    <name type="common">Opium poppy</name>
    <dbReference type="NCBI Taxonomy" id="3469"/>
    <lineage>
        <taxon>Eukaryota</taxon>
        <taxon>Viridiplantae</taxon>
        <taxon>Streptophyta</taxon>
        <taxon>Embryophyta</taxon>
        <taxon>Tracheophyta</taxon>
        <taxon>Spermatophyta</taxon>
        <taxon>Magnoliopsida</taxon>
        <taxon>Ranunculales</taxon>
        <taxon>Papaveraceae</taxon>
        <taxon>Papaveroideae</taxon>
        <taxon>Papaver</taxon>
    </lineage>
</organism>
<feature type="signal peptide" evidence="2">
    <location>
        <begin position="1"/>
        <end position="23"/>
    </location>
</feature>
<protein>
    <submittedName>
        <fullName evidence="3">Uncharacterized protein</fullName>
    </submittedName>
</protein>
<evidence type="ECO:0000256" key="1">
    <source>
        <dbReference type="SAM" id="MobiDB-lite"/>
    </source>
</evidence>
<dbReference type="AlphaFoldDB" id="A0A4Y7JD53"/>
<reference evidence="3 4" key="1">
    <citation type="journal article" date="2018" name="Science">
        <title>The opium poppy genome and morphinan production.</title>
        <authorList>
            <person name="Guo L."/>
            <person name="Winzer T."/>
            <person name="Yang X."/>
            <person name="Li Y."/>
            <person name="Ning Z."/>
            <person name="He Z."/>
            <person name="Teodor R."/>
            <person name="Lu Y."/>
            <person name="Bowser T.A."/>
            <person name="Graham I.A."/>
            <person name="Ye K."/>
        </authorList>
    </citation>
    <scope>NUCLEOTIDE SEQUENCE [LARGE SCALE GENOMIC DNA]</scope>
    <source>
        <strain evidence="4">cv. HN1</strain>
        <tissue evidence="3">Leaves</tissue>
    </source>
</reference>
<dbReference type="EMBL" id="CM010718">
    <property type="protein sequence ID" value="RZC59074.1"/>
    <property type="molecule type" value="Genomic_DNA"/>
</dbReference>
<evidence type="ECO:0000313" key="3">
    <source>
        <dbReference type="EMBL" id="RZC59074.1"/>
    </source>
</evidence>
<evidence type="ECO:0000313" key="4">
    <source>
        <dbReference type="Proteomes" id="UP000316621"/>
    </source>
</evidence>
<keyword evidence="4" id="KW-1185">Reference proteome</keyword>
<dbReference type="Proteomes" id="UP000316621">
    <property type="component" value="Chromosome 4"/>
</dbReference>
<feature type="chain" id="PRO_5021235589" evidence="2">
    <location>
        <begin position="24"/>
        <end position="138"/>
    </location>
</feature>
<feature type="region of interest" description="Disordered" evidence="1">
    <location>
        <begin position="107"/>
        <end position="138"/>
    </location>
</feature>
<keyword evidence="2" id="KW-0732">Signal</keyword>
<proteinExistence type="predicted"/>
<name>A0A4Y7JD53_PAPSO</name>
<evidence type="ECO:0000256" key="2">
    <source>
        <dbReference type="SAM" id="SignalP"/>
    </source>
</evidence>
<sequence>MSYTSEMLIINFFILLGLQEGDGSLPQVNGVLMGLDHVDVALKKLLHGVNGVLRRKLKICGLPEEQFCEQAFVRYTKQDLLYFHGVSVTRLSMAFCGTTRWEYRPRRNYARSNFSEPNGKRGEQNDGESEGDKRDDDE</sequence>
<gene>
    <name evidence="3" type="ORF">C5167_006377</name>
</gene>